<dbReference type="Proteomes" id="UP001281761">
    <property type="component" value="Unassembled WGS sequence"/>
</dbReference>
<dbReference type="InterPro" id="IPR036397">
    <property type="entry name" value="RNaseH_sf"/>
</dbReference>
<gene>
    <name evidence="2" type="ORF">BLNAU_885</name>
</gene>
<dbReference type="SUPFAM" id="SSF46689">
    <property type="entry name" value="Homeodomain-like"/>
    <property type="match status" value="1"/>
</dbReference>
<evidence type="ECO:0000313" key="3">
    <source>
        <dbReference type="Proteomes" id="UP001281761"/>
    </source>
</evidence>
<dbReference type="InterPro" id="IPR009057">
    <property type="entry name" value="Homeodomain-like_sf"/>
</dbReference>
<sequence>MNLATRGAAIALKRTGLSQREIGRQLEVPKSTINDFFRTHPNTPLSDTELKDRPRSGRPRCTSERQDRFIVRSIINDPNTDTASIAAENPVDEGRTISERTIRRRAAEAHVEWSVDEWRKVMFSDESSVECGENHGQHWVWRRKGEEWRDD</sequence>
<name>A0ABQ9YLB5_9EUKA</name>
<dbReference type="EMBL" id="JARBJD010000003">
    <property type="protein sequence ID" value="KAK2964354.1"/>
    <property type="molecule type" value="Genomic_DNA"/>
</dbReference>
<accession>A0ABQ9YLB5</accession>
<protein>
    <submittedName>
        <fullName evidence="2">Uncharacterized protein</fullName>
    </submittedName>
</protein>
<proteinExistence type="predicted"/>
<organism evidence="2 3">
    <name type="scientific">Blattamonas nauphoetae</name>
    <dbReference type="NCBI Taxonomy" id="2049346"/>
    <lineage>
        <taxon>Eukaryota</taxon>
        <taxon>Metamonada</taxon>
        <taxon>Preaxostyla</taxon>
        <taxon>Oxymonadida</taxon>
        <taxon>Blattamonas</taxon>
    </lineage>
</organism>
<reference evidence="2 3" key="1">
    <citation type="journal article" date="2022" name="bioRxiv">
        <title>Genomics of Preaxostyla Flagellates Illuminates Evolutionary Transitions and the Path Towards Mitochondrial Loss.</title>
        <authorList>
            <person name="Novak L.V.F."/>
            <person name="Treitli S.C."/>
            <person name="Pyrih J."/>
            <person name="Halakuc P."/>
            <person name="Pipaliya S.V."/>
            <person name="Vacek V."/>
            <person name="Brzon O."/>
            <person name="Soukal P."/>
            <person name="Eme L."/>
            <person name="Dacks J.B."/>
            <person name="Karnkowska A."/>
            <person name="Elias M."/>
            <person name="Hampl V."/>
        </authorList>
    </citation>
    <scope>NUCLEOTIDE SEQUENCE [LARGE SCALE GENOMIC DNA]</scope>
    <source>
        <strain evidence="2">NAU3</strain>
        <tissue evidence="2">Gut</tissue>
    </source>
</reference>
<comment type="caution">
    <text evidence="2">The sequence shown here is derived from an EMBL/GenBank/DDBJ whole genome shotgun (WGS) entry which is preliminary data.</text>
</comment>
<dbReference type="Gene3D" id="3.30.420.10">
    <property type="entry name" value="Ribonuclease H-like superfamily/Ribonuclease H"/>
    <property type="match status" value="1"/>
</dbReference>
<keyword evidence="3" id="KW-1185">Reference proteome</keyword>
<feature type="region of interest" description="Disordered" evidence="1">
    <location>
        <begin position="35"/>
        <end position="63"/>
    </location>
</feature>
<evidence type="ECO:0000313" key="2">
    <source>
        <dbReference type="EMBL" id="KAK2964354.1"/>
    </source>
</evidence>
<feature type="compositionally biased region" description="Basic and acidic residues" evidence="1">
    <location>
        <begin position="48"/>
        <end position="63"/>
    </location>
</feature>
<evidence type="ECO:0000256" key="1">
    <source>
        <dbReference type="SAM" id="MobiDB-lite"/>
    </source>
</evidence>